<dbReference type="Pfam" id="PF04255">
    <property type="entry name" value="DUF433"/>
    <property type="match status" value="1"/>
</dbReference>
<dbReference type="RefSeq" id="WP_377371896.1">
    <property type="nucleotide sequence ID" value="NZ_JAOTJD010000077.1"/>
</dbReference>
<proteinExistence type="predicted"/>
<feature type="region of interest" description="Disordered" evidence="1">
    <location>
        <begin position="199"/>
        <end position="218"/>
    </location>
</feature>
<protein>
    <submittedName>
        <fullName evidence="2">DUF433 domain-containing protein</fullName>
    </submittedName>
</protein>
<dbReference type="InterPro" id="IPR036388">
    <property type="entry name" value="WH-like_DNA-bd_sf"/>
</dbReference>
<evidence type="ECO:0000256" key="1">
    <source>
        <dbReference type="SAM" id="MobiDB-lite"/>
    </source>
</evidence>
<dbReference type="Gene3D" id="1.10.10.10">
    <property type="entry name" value="Winged helix-like DNA-binding domain superfamily/Winged helix DNA-binding domain"/>
    <property type="match status" value="1"/>
</dbReference>
<dbReference type="EMBL" id="JAOTJD010000077">
    <property type="protein sequence ID" value="MFD3266664.1"/>
    <property type="molecule type" value="Genomic_DNA"/>
</dbReference>
<dbReference type="Proteomes" id="UP001598130">
    <property type="component" value="Unassembled WGS sequence"/>
</dbReference>
<accession>A0ABW6CUB5</accession>
<organism evidence="2 3">
    <name type="scientific">Phenylobacterium ferrooxidans</name>
    <dbReference type="NCBI Taxonomy" id="2982689"/>
    <lineage>
        <taxon>Bacteria</taxon>
        <taxon>Pseudomonadati</taxon>
        <taxon>Pseudomonadota</taxon>
        <taxon>Alphaproteobacteria</taxon>
        <taxon>Caulobacterales</taxon>
        <taxon>Caulobacteraceae</taxon>
        <taxon>Phenylobacterium</taxon>
    </lineage>
</organism>
<dbReference type="SUPFAM" id="SSF46689">
    <property type="entry name" value="Homeodomain-like"/>
    <property type="match status" value="1"/>
</dbReference>
<comment type="caution">
    <text evidence="2">The sequence shown here is derived from an EMBL/GenBank/DDBJ whole genome shotgun (WGS) entry which is preliminary data.</text>
</comment>
<sequence>MSDPTRLYTPAEAAAVSGLALKAVNNAIDKHIVDIVRPAAAGRRTIRRYLTPTHLVCLRLEHGLVGRLPVERRQGLFREVAAKPDAKRLNADDLLLVDIGEARRQVAERVRDLDEAEQIIHIDKDTLAGEPVFKGTRIPIYGLVAMLEAGATPDELIAGHSKLDHRKLGLARLWAAAHPRRGRPKRLTDFGFTLKSTTRRRLPSDPLKAPPTSGSSRS</sequence>
<dbReference type="InterPro" id="IPR007367">
    <property type="entry name" value="DUF433"/>
</dbReference>
<keyword evidence="3" id="KW-1185">Reference proteome</keyword>
<evidence type="ECO:0000313" key="2">
    <source>
        <dbReference type="EMBL" id="MFD3266664.1"/>
    </source>
</evidence>
<reference evidence="2 3" key="1">
    <citation type="submission" date="2022-09" db="EMBL/GenBank/DDBJ databases">
        <title>New species of Phenylobacterium.</title>
        <authorList>
            <person name="Mieszkin S."/>
        </authorList>
    </citation>
    <scope>NUCLEOTIDE SEQUENCE [LARGE SCALE GENOMIC DNA]</scope>
    <source>
        <strain evidence="2 3">HK31-G</strain>
    </source>
</reference>
<name>A0ABW6CUB5_9CAUL</name>
<dbReference type="InterPro" id="IPR009057">
    <property type="entry name" value="Homeodomain-like_sf"/>
</dbReference>
<evidence type="ECO:0000313" key="3">
    <source>
        <dbReference type="Proteomes" id="UP001598130"/>
    </source>
</evidence>
<gene>
    <name evidence="2" type="ORF">OCL97_22225</name>
</gene>